<name>A0A3Q0JDB3_DIACI</name>
<dbReference type="InterPro" id="IPR003599">
    <property type="entry name" value="Ig_sub"/>
</dbReference>
<dbReference type="KEGG" id="dci:103516854"/>
<dbReference type="PROSITE" id="PS50835">
    <property type="entry name" value="IG_LIKE"/>
    <property type="match status" value="1"/>
</dbReference>
<dbReference type="FunFam" id="2.60.40.10:FF:000533">
    <property type="entry name" value="Uncharacterized protein, isoform A"/>
    <property type="match status" value="1"/>
</dbReference>
<dbReference type="InterPro" id="IPR037448">
    <property type="entry name" value="Zig-8"/>
</dbReference>
<dbReference type="InterPro" id="IPR003598">
    <property type="entry name" value="Ig_sub2"/>
</dbReference>
<dbReference type="GO" id="GO:0032589">
    <property type="term" value="C:neuron projection membrane"/>
    <property type="evidence" value="ECO:0007669"/>
    <property type="project" value="TreeGrafter"/>
</dbReference>
<sequence length="208" mass="23587">MPLVSFVRHRDIHLLTTGRYTYTNDQRFRVINNPTSDDWTLQLKYPQHKDTGIYECQVSTTPHQAHYIYLTVVEPETDIIGGPEVFIENGSTINLTCVVRFSPEPPAYIFWNHNEAIISYDSQRGGVNVITEKGETTVSYLLIQKARPSDNGKYQCNPANSQAKSVMVNVLNGEHPAAMQRGGQSHHRCSEHFSSILFTCLLIILCFL</sequence>
<dbReference type="SMART" id="SM00408">
    <property type="entry name" value="IGc2"/>
    <property type="match status" value="1"/>
</dbReference>
<dbReference type="GeneID" id="103516854"/>
<proteinExistence type="predicted"/>
<gene>
    <name evidence="3" type="primary">LOC103516854</name>
</gene>
<dbReference type="PaxDb" id="121845-A0A3Q0JDB3"/>
<dbReference type="InterPro" id="IPR013783">
    <property type="entry name" value="Ig-like_fold"/>
</dbReference>
<evidence type="ECO:0000259" key="1">
    <source>
        <dbReference type="PROSITE" id="PS50835"/>
    </source>
</evidence>
<dbReference type="InterPro" id="IPR036179">
    <property type="entry name" value="Ig-like_dom_sf"/>
</dbReference>
<reference evidence="3" key="1">
    <citation type="submission" date="2025-08" db="UniProtKB">
        <authorList>
            <consortium name="RefSeq"/>
        </authorList>
    </citation>
    <scope>IDENTIFICATION</scope>
</reference>
<dbReference type="PANTHER" id="PTHR23279">
    <property type="entry name" value="DEFECTIVE PROBOSCIS EXTENSION RESPONSE DPR -RELATED"/>
    <property type="match status" value="1"/>
</dbReference>
<protein>
    <submittedName>
        <fullName evidence="3">Zwei Ig domain protein zig-8-like</fullName>
    </submittedName>
</protein>
<dbReference type="Gene3D" id="2.60.40.10">
    <property type="entry name" value="Immunoglobulins"/>
    <property type="match status" value="2"/>
</dbReference>
<dbReference type="InterPro" id="IPR007110">
    <property type="entry name" value="Ig-like_dom"/>
</dbReference>
<organism evidence="2 3">
    <name type="scientific">Diaphorina citri</name>
    <name type="common">Asian citrus psyllid</name>
    <dbReference type="NCBI Taxonomy" id="121845"/>
    <lineage>
        <taxon>Eukaryota</taxon>
        <taxon>Metazoa</taxon>
        <taxon>Ecdysozoa</taxon>
        <taxon>Arthropoda</taxon>
        <taxon>Hexapoda</taxon>
        <taxon>Insecta</taxon>
        <taxon>Pterygota</taxon>
        <taxon>Neoptera</taxon>
        <taxon>Paraneoptera</taxon>
        <taxon>Hemiptera</taxon>
        <taxon>Sternorrhyncha</taxon>
        <taxon>Psylloidea</taxon>
        <taxon>Psyllidae</taxon>
        <taxon>Diaphorininae</taxon>
        <taxon>Diaphorina</taxon>
    </lineage>
</organism>
<dbReference type="PANTHER" id="PTHR23279:SF36">
    <property type="entry name" value="DEFECTIVE PROBOSCIS EXTENSION RESPONSE 9, ISOFORM A"/>
    <property type="match status" value="1"/>
</dbReference>
<evidence type="ECO:0000313" key="2">
    <source>
        <dbReference type="Proteomes" id="UP000079169"/>
    </source>
</evidence>
<dbReference type="AlphaFoldDB" id="A0A3Q0JDB3"/>
<evidence type="ECO:0000313" key="3">
    <source>
        <dbReference type="RefSeq" id="XP_026684943.1"/>
    </source>
</evidence>
<dbReference type="SMART" id="SM00409">
    <property type="entry name" value="IG"/>
    <property type="match status" value="2"/>
</dbReference>
<feature type="domain" description="Ig-like" evidence="1">
    <location>
        <begin position="75"/>
        <end position="167"/>
    </location>
</feature>
<dbReference type="GO" id="GO:0050808">
    <property type="term" value="P:synapse organization"/>
    <property type="evidence" value="ECO:0007669"/>
    <property type="project" value="TreeGrafter"/>
</dbReference>
<dbReference type="RefSeq" id="XP_026684943.1">
    <property type="nucleotide sequence ID" value="XM_026829142.1"/>
</dbReference>
<dbReference type="Proteomes" id="UP000079169">
    <property type="component" value="Unplaced"/>
</dbReference>
<dbReference type="SUPFAM" id="SSF48726">
    <property type="entry name" value="Immunoglobulin"/>
    <property type="match status" value="2"/>
</dbReference>
<accession>A0A3Q0JDB3</accession>
<dbReference type="Pfam" id="PF13927">
    <property type="entry name" value="Ig_3"/>
    <property type="match status" value="1"/>
</dbReference>
<dbReference type="STRING" id="121845.A0A3Q0JDB3"/>
<keyword evidence="2" id="KW-1185">Reference proteome</keyword>